<sequence length="133" mass="14661">MEESNKKQTLEESVALLLSQNELTKAMLDGIATKADENFIKIEGRLGRIEGRLGNVESRLGNVESRLGNVEARLNSLSAETSTNFTEVGDQLGGIKVEIEDQLGGIKAELIKIGAATRYEQFHEDQKKFDIPN</sequence>
<name>A0A1G9KWM0_9SPHI</name>
<dbReference type="EMBL" id="FNGY01000001">
    <property type="protein sequence ID" value="SDL54270.1"/>
    <property type="molecule type" value="Genomic_DNA"/>
</dbReference>
<keyword evidence="2" id="KW-1185">Reference proteome</keyword>
<accession>A0A1G9KWM0</accession>
<evidence type="ECO:0000313" key="1">
    <source>
        <dbReference type="EMBL" id="SDL54270.1"/>
    </source>
</evidence>
<dbReference type="Proteomes" id="UP000183200">
    <property type="component" value="Unassembled WGS sequence"/>
</dbReference>
<protein>
    <submittedName>
        <fullName evidence="1">Uncharacterized protein</fullName>
    </submittedName>
</protein>
<dbReference type="AlphaFoldDB" id="A0A1G9KWM0"/>
<dbReference type="RefSeq" id="WP_074604700.1">
    <property type="nucleotide sequence ID" value="NZ_FNGY01000001.1"/>
</dbReference>
<gene>
    <name evidence="1" type="ORF">SAMN05421820_101698</name>
</gene>
<dbReference type="Gene3D" id="1.20.5.110">
    <property type="match status" value="1"/>
</dbReference>
<dbReference type="SUPFAM" id="SSF57997">
    <property type="entry name" value="Tropomyosin"/>
    <property type="match status" value="1"/>
</dbReference>
<dbReference type="OrthoDB" id="2679795at2"/>
<proteinExistence type="predicted"/>
<organism evidence="1 2">
    <name type="scientific">Pedobacter steynii</name>
    <dbReference type="NCBI Taxonomy" id="430522"/>
    <lineage>
        <taxon>Bacteria</taxon>
        <taxon>Pseudomonadati</taxon>
        <taxon>Bacteroidota</taxon>
        <taxon>Sphingobacteriia</taxon>
        <taxon>Sphingobacteriales</taxon>
        <taxon>Sphingobacteriaceae</taxon>
        <taxon>Pedobacter</taxon>
    </lineage>
</organism>
<reference evidence="2" key="1">
    <citation type="submission" date="2016-10" db="EMBL/GenBank/DDBJ databases">
        <authorList>
            <person name="Varghese N."/>
            <person name="Submissions S."/>
        </authorList>
    </citation>
    <scope>NUCLEOTIDE SEQUENCE [LARGE SCALE GENOMIC DNA]</scope>
    <source>
        <strain evidence="2">DSM 19110</strain>
    </source>
</reference>
<evidence type="ECO:0000313" key="2">
    <source>
        <dbReference type="Proteomes" id="UP000183200"/>
    </source>
</evidence>